<dbReference type="PANTHER" id="PTHR15337:SF11">
    <property type="entry name" value="THIOREDOXIN DOMAIN-CONTAINING PROTEIN"/>
    <property type="match status" value="1"/>
</dbReference>
<sequence length="167" mass="18202">MKTLLTLATLAIMAGTGCNQNQDAYRVSSESSEAPTPDPRAAKMWGHNLTKAQTQAKGAGKLVLLDFTGSDWCPPCMALHDFVLTQTEFLDFAEKHLELVELDFPKSKSIDKELAERNAKLAEKYNVNGFPTIIVLDTAGKMVHRDVGYSGKNAKAYTVALAKALGR</sequence>
<evidence type="ECO:0000256" key="1">
    <source>
        <dbReference type="ARBA" id="ARBA00022729"/>
    </source>
</evidence>
<dbReference type="Pfam" id="PF13098">
    <property type="entry name" value="Thioredoxin_2"/>
    <property type="match status" value="1"/>
</dbReference>
<reference evidence="3" key="1">
    <citation type="submission" date="2018-05" db="EMBL/GenBank/DDBJ databases">
        <authorList>
            <person name="Lanie J.A."/>
            <person name="Ng W.-L."/>
            <person name="Kazmierczak K.M."/>
            <person name="Andrzejewski T.M."/>
            <person name="Davidsen T.M."/>
            <person name="Wayne K.J."/>
            <person name="Tettelin H."/>
            <person name="Glass J.I."/>
            <person name="Rusch D."/>
            <person name="Podicherti R."/>
            <person name="Tsui H.-C.T."/>
            <person name="Winkler M.E."/>
        </authorList>
    </citation>
    <scope>NUCLEOTIDE SEQUENCE</scope>
</reference>
<feature type="domain" description="Thioredoxin" evidence="2">
    <location>
        <begin position="25"/>
        <end position="167"/>
    </location>
</feature>
<organism evidence="3">
    <name type="scientific">marine metagenome</name>
    <dbReference type="NCBI Taxonomy" id="408172"/>
    <lineage>
        <taxon>unclassified sequences</taxon>
        <taxon>metagenomes</taxon>
        <taxon>ecological metagenomes</taxon>
    </lineage>
</organism>
<evidence type="ECO:0000313" key="3">
    <source>
        <dbReference type="EMBL" id="SVD03258.1"/>
    </source>
</evidence>
<name>A0A382S299_9ZZZZ</name>
<dbReference type="InterPro" id="IPR013766">
    <property type="entry name" value="Thioredoxin_domain"/>
</dbReference>
<dbReference type="CDD" id="cd02947">
    <property type="entry name" value="TRX_family"/>
    <property type="match status" value="1"/>
</dbReference>
<dbReference type="InterPro" id="IPR012336">
    <property type="entry name" value="Thioredoxin-like_fold"/>
</dbReference>
<accession>A0A382S299</accession>
<dbReference type="InterPro" id="IPR051099">
    <property type="entry name" value="AGR/TXD"/>
</dbReference>
<dbReference type="Gene3D" id="3.40.30.10">
    <property type="entry name" value="Glutaredoxin"/>
    <property type="match status" value="1"/>
</dbReference>
<dbReference type="PROSITE" id="PS51352">
    <property type="entry name" value="THIOREDOXIN_2"/>
    <property type="match status" value="1"/>
</dbReference>
<gene>
    <name evidence="3" type="ORF">METZ01_LOCUS356112</name>
</gene>
<keyword evidence="1" id="KW-0732">Signal</keyword>
<evidence type="ECO:0000259" key="2">
    <source>
        <dbReference type="PROSITE" id="PS51352"/>
    </source>
</evidence>
<dbReference type="PROSITE" id="PS51257">
    <property type="entry name" value="PROKAR_LIPOPROTEIN"/>
    <property type="match status" value="1"/>
</dbReference>
<dbReference type="SUPFAM" id="SSF52833">
    <property type="entry name" value="Thioredoxin-like"/>
    <property type="match status" value="1"/>
</dbReference>
<proteinExistence type="predicted"/>
<dbReference type="InterPro" id="IPR036249">
    <property type="entry name" value="Thioredoxin-like_sf"/>
</dbReference>
<dbReference type="EMBL" id="UINC01125436">
    <property type="protein sequence ID" value="SVD03258.1"/>
    <property type="molecule type" value="Genomic_DNA"/>
</dbReference>
<protein>
    <recommendedName>
        <fullName evidence="2">Thioredoxin domain-containing protein</fullName>
    </recommendedName>
</protein>
<dbReference type="AlphaFoldDB" id="A0A382S299"/>
<dbReference type="PANTHER" id="PTHR15337">
    <property type="entry name" value="ANTERIOR GRADIENT PROTEIN-RELATED"/>
    <property type="match status" value="1"/>
</dbReference>